<organism evidence="1 2">
    <name type="scientific">Emydomyces testavorans</name>
    <dbReference type="NCBI Taxonomy" id="2070801"/>
    <lineage>
        <taxon>Eukaryota</taxon>
        <taxon>Fungi</taxon>
        <taxon>Dikarya</taxon>
        <taxon>Ascomycota</taxon>
        <taxon>Pezizomycotina</taxon>
        <taxon>Eurotiomycetes</taxon>
        <taxon>Eurotiomycetidae</taxon>
        <taxon>Onygenales</taxon>
        <taxon>Nannizziopsiaceae</taxon>
        <taxon>Emydomyces</taxon>
    </lineage>
</organism>
<dbReference type="AlphaFoldDB" id="A0AAF0DIU6"/>
<evidence type="ECO:0000313" key="1">
    <source>
        <dbReference type="EMBL" id="WEW59133.1"/>
    </source>
</evidence>
<dbReference type="Proteomes" id="UP001219355">
    <property type="component" value="Chromosome 2"/>
</dbReference>
<evidence type="ECO:0000313" key="2">
    <source>
        <dbReference type="Proteomes" id="UP001219355"/>
    </source>
</evidence>
<name>A0AAF0DIU6_9EURO</name>
<protein>
    <recommendedName>
        <fullName evidence="3">F-box domain-containing protein</fullName>
    </recommendedName>
</protein>
<accession>A0AAF0DIU6</accession>
<reference evidence="1" key="1">
    <citation type="submission" date="2023-03" db="EMBL/GenBank/DDBJ databases">
        <title>Emydomyces testavorans Genome Sequence.</title>
        <authorList>
            <person name="Hoyer L."/>
        </authorList>
    </citation>
    <scope>NUCLEOTIDE SEQUENCE</scope>
    <source>
        <strain evidence="1">16-2883</strain>
    </source>
</reference>
<dbReference type="EMBL" id="CP120628">
    <property type="protein sequence ID" value="WEW59133.1"/>
    <property type="molecule type" value="Genomic_DNA"/>
</dbReference>
<evidence type="ECO:0008006" key="3">
    <source>
        <dbReference type="Google" id="ProtNLM"/>
    </source>
</evidence>
<keyword evidence="2" id="KW-1185">Reference proteome</keyword>
<gene>
    <name evidence="1" type="ORF">PRK78_004602</name>
</gene>
<sequence>MIATCIRPLLFPYHKWKRSKIKQTSALLDLPLDIILIVEDFLSDVETAAFRTTCRQLYYHEPRLQSTWAGASRAELLRLIEQDNPKLYYCHSCEVLHRLYKISSILPPNNLWHLCRRRGCHPKRPKRTWCQDDSLCCACDQKEVFVSSKYVLHFDLARLAVDRHLHGDSRGIPLHLLARRIVPSRFGSFYSSVTETWEARIIDGLLFLASSRWTLMADGAEYNPGFDWQHYGICQHLRVGFVMKIGTTEIRSLEQYLLLSGGKFEGSCEYCLTDYRLDKNMNTKMVMLTTFHCLGSCQYPDDWMWRSASQRARYENIEPNVTLDAPRARKSWVSRALVYEPFTIKKKTAIPYAVFG</sequence>
<proteinExistence type="predicted"/>